<sequence>MALRFWSPVCGLQSVWYCHRMCGLHDDSMLSDLDWQDLIASVAASGIRHVMDPDTWTYTPSYPLSTCISP</sequence>
<accession>N1Q7U6</accession>
<dbReference type="VEuPathDB" id="FungiDB:MYCFIDRAFT_170404"/>
<dbReference type="Proteomes" id="UP000016932">
    <property type="component" value="Unassembled WGS sequence"/>
</dbReference>
<name>N1Q7U6_PSEFD</name>
<keyword evidence="2" id="KW-1185">Reference proteome</keyword>
<dbReference type="HOGENOM" id="CLU_2758872_0_0_1"/>
<dbReference type="GeneID" id="19332494"/>
<dbReference type="RefSeq" id="XP_007921713.1">
    <property type="nucleotide sequence ID" value="XM_007923522.1"/>
</dbReference>
<protein>
    <submittedName>
        <fullName evidence="1">Uncharacterized protein</fullName>
    </submittedName>
</protein>
<dbReference type="KEGG" id="pfj:MYCFIDRAFT_170404"/>
<reference evidence="1 2" key="1">
    <citation type="journal article" date="2012" name="PLoS Pathog.">
        <title>Diverse lifestyles and strategies of plant pathogenesis encoded in the genomes of eighteen Dothideomycetes fungi.</title>
        <authorList>
            <person name="Ohm R.A."/>
            <person name="Feau N."/>
            <person name="Henrissat B."/>
            <person name="Schoch C.L."/>
            <person name="Horwitz B.A."/>
            <person name="Barry K.W."/>
            <person name="Condon B.J."/>
            <person name="Copeland A.C."/>
            <person name="Dhillon B."/>
            <person name="Glaser F."/>
            <person name="Hesse C.N."/>
            <person name="Kosti I."/>
            <person name="LaButti K."/>
            <person name="Lindquist E.A."/>
            <person name="Lucas S."/>
            <person name="Salamov A.A."/>
            <person name="Bradshaw R.E."/>
            <person name="Ciuffetti L."/>
            <person name="Hamelin R.C."/>
            <person name="Kema G.H.J."/>
            <person name="Lawrence C."/>
            <person name="Scott J.A."/>
            <person name="Spatafora J.W."/>
            <person name="Turgeon B.G."/>
            <person name="de Wit P.J.G.M."/>
            <person name="Zhong S."/>
            <person name="Goodwin S.B."/>
            <person name="Grigoriev I.V."/>
        </authorList>
    </citation>
    <scope>NUCLEOTIDE SEQUENCE [LARGE SCALE GENOMIC DNA]</scope>
    <source>
        <strain evidence="1 2">CIRAD86</strain>
    </source>
</reference>
<evidence type="ECO:0000313" key="1">
    <source>
        <dbReference type="EMBL" id="EME88835.1"/>
    </source>
</evidence>
<evidence type="ECO:0000313" key="2">
    <source>
        <dbReference type="Proteomes" id="UP000016932"/>
    </source>
</evidence>
<organism evidence="1 2">
    <name type="scientific">Pseudocercospora fijiensis (strain CIRAD86)</name>
    <name type="common">Black leaf streak disease fungus</name>
    <name type="synonym">Mycosphaerella fijiensis</name>
    <dbReference type="NCBI Taxonomy" id="383855"/>
    <lineage>
        <taxon>Eukaryota</taxon>
        <taxon>Fungi</taxon>
        <taxon>Dikarya</taxon>
        <taxon>Ascomycota</taxon>
        <taxon>Pezizomycotina</taxon>
        <taxon>Dothideomycetes</taxon>
        <taxon>Dothideomycetidae</taxon>
        <taxon>Mycosphaerellales</taxon>
        <taxon>Mycosphaerellaceae</taxon>
        <taxon>Pseudocercospora</taxon>
    </lineage>
</organism>
<dbReference type="EMBL" id="KB446555">
    <property type="protein sequence ID" value="EME88835.1"/>
    <property type="molecule type" value="Genomic_DNA"/>
</dbReference>
<gene>
    <name evidence="1" type="ORF">MYCFIDRAFT_170404</name>
</gene>
<proteinExistence type="predicted"/>
<dbReference type="AlphaFoldDB" id="N1Q7U6"/>